<evidence type="ECO:0000313" key="2">
    <source>
        <dbReference type="Proteomes" id="UP001500301"/>
    </source>
</evidence>
<organism evidence="1 2">
    <name type="scientific">Nocardioides daeguensis</name>
    <dbReference type="NCBI Taxonomy" id="908359"/>
    <lineage>
        <taxon>Bacteria</taxon>
        <taxon>Bacillati</taxon>
        <taxon>Actinomycetota</taxon>
        <taxon>Actinomycetes</taxon>
        <taxon>Propionibacteriales</taxon>
        <taxon>Nocardioidaceae</taxon>
        <taxon>Nocardioides</taxon>
    </lineage>
</organism>
<dbReference type="Proteomes" id="UP001500301">
    <property type="component" value="Unassembled WGS sequence"/>
</dbReference>
<accession>A0ABP6V8P5</accession>
<reference evidence="2" key="1">
    <citation type="journal article" date="2019" name="Int. J. Syst. Evol. Microbiol.">
        <title>The Global Catalogue of Microorganisms (GCM) 10K type strain sequencing project: providing services to taxonomists for standard genome sequencing and annotation.</title>
        <authorList>
            <consortium name="The Broad Institute Genomics Platform"/>
            <consortium name="The Broad Institute Genome Sequencing Center for Infectious Disease"/>
            <person name="Wu L."/>
            <person name="Ma J."/>
        </authorList>
    </citation>
    <scope>NUCLEOTIDE SEQUENCE [LARGE SCALE GENOMIC DNA]</scope>
    <source>
        <strain evidence="2">JCM 17460</strain>
    </source>
</reference>
<evidence type="ECO:0008006" key="3">
    <source>
        <dbReference type="Google" id="ProtNLM"/>
    </source>
</evidence>
<dbReference type="EMBL" id="BAABBB010000009">
    <property type="protein sequence ID" value="GAA3531038.1"/>
    <property type="molecule type" value="Genomic_DNA"/>
</dbReference>
<comment type="caution">
    <text evidence="1">The sequence shown here is derived from an EMBL/GenBank/DDBJ whole genome shotgun (WGS) entry which is preliminary data.</text>
</comment>
<proteinExistence type="predicted"/>
<gene>
    <name evidence="1" type="ORF">GCM10022263_19550</name>
</gene>
<keyword evidence="2" id="KW-1185">Reference proteome</keyword>
<name>A0ABP6V8P5_9ACTN</name>
<protein>
    <recommendedName>
        <fullName evidence="3">DUF559 domain-containing protein</fullName>
    </recommendedName>
</protein>
<dbReference type="RefSeq" id="WP_218232933.1">
    <property type="nucleotide sequence ID" value="NZ_BAABBB010000009.1"/>
</dbReference>
<evidence type="ECO:0000313" key="1">
    <source>
        <dbReference type="EMBL" id="GAA3531038.1"/>
    </source>
</evidence>
<sequence length="342" mass="38184">MALHLTRPGLVVPVPVDPLGVTGPTRGQARGPRWRATSTNRFVPAEVDSSLVDQRIVEAVAGAPERAAATGWAGLRWRGADYFDGYDARMRPRPVPVALGDRKPIRAREGTELRYGWLLENDVVTVDGLPVTRPERSVFDEVCRARGLEHAVQTISMACRADLVSLDELLAYRRLLGSRQFTRRFAAAVAMSDENLWSPLEATMLVYWVACGFRRPRCNPPIFDSSGTHVLTPDLFDPVAGVAGEYNGAVHGRLRVQRSDVDRDDRCRDLDIEVVTMVSDDLRDLRSFGRRLASAYRRAGQRPRRRAWTTDLPEGWVDTSTVAARRALTEADRRRWLGRGAG</sequence>